<accession>A0A841MUT8</accession>
<evidence type="ECO:0000256" key="3">
    <source>
        <dbReference type="ARBA" id="ARBA00023002"/>
    </source>
</evidence>
<name>A0A841MUT8_9BACT</name>
<evidence type="ECO:0000256" key="2">
    <source>
        <dbReference type="ARBA" id="ARBA00022723"/>
    </source>
</evidence>
<evidence type="ECO:0000256" key="4">
    <source>
        <dbReference type="ARBA" id="ARBA00023004"/>
    </source>
</evidence>
<dbReference type="PANTHER" id="PTHR43498:SF1">
    <property type="entry name" value="COB--COM HETERODISULFIDE REDUCTASE IRON-SULFUR SUBUNIT A"/>
    <property type="match status" value="1"/>
</dbReference>
<evidence type="ECO:0000313" key="6">
    <source>
        <dbReference type="EMBL" id="MBB6327856.1"/>
    </source>
</evidence>
<evidence type="ECO:0008006" key="8">
    <source>
        <dbReference type="Google" id="ProtNLM"/>
    </source>
</evidence>
<gene>
    <name evidence="6" type="ORF">FHS59_003499</name>
</gene>
<dbReference type="EMBL" id="JACIJO010000003">
    <property type="protein sequence ID" value="MBB6327856.1"/>
    <property type="molecule type" value="Genomic_DNA"/>
</dbReference>
<dbReference type="InterPro" id="IPR039650">
    <property type="entry name" value="HdrA-like"/>
</dbReference>
<sequence>MKRRKMLSTLGVISVGLTAPSISKGDVYVAPFKFQEREIDTDIVIVGGGTAGAVAAIQAGRSGKRVVLIECQSQLGGTTTTAGVAYPGIFFAWGEQIISGVGWEVVQEAVTLNGDSLPNFSIPHGREHWRHQVRLNASLYAILLEQKCLEAGVQIRYYETPTSLKFEKGRWLVETYGKGIHSRIQCKQVIDCSGNALAAQIAGFKVLKEKESQPGTLMFTIGGYDFEKLDLEKIKVAYETAIEKGELNRAEFRGNIIGLLKTKGDNIQHIAGADSTTSESHSLANIHGRTSLLKHLKFLRRQEGCENTKIVEMRTEAGVRETYRIEGLYQVSHEDYVTGKVFEDGLSYSYYPIDLHIIEHGVTPKHLSEGVVATVPLRALIPNGSQNFLVAGRCLSSDRLANSALRVQASCMGMGQAAASAAALAIDQNTTPAEVNLDELKRLIQSQGGIVPNFS</sequence>
<comment type="caution">
    <text evidence="6">The sequence shown here is derived from an EMBL/GenBank/DDBJ whole genome shotgun (WGS) entry which is preliminary data.</text>
</comment>
<dbReference type="SUPFAM" id="SSF51905">
    <property type="entry name" value="FAD/NAD(P)-binding domain"/>
    <property type="match status" value="1"/>
</dbReference>
<dbReference type="InterPro" id="IPR036188">
    <property type="entry name" value="FAD/NAD-bd_sf"/>
</dbReference>
<keyword evidence="7" id="KW-1185">Reference proteome</keyword>
<dbReference type="PANTHER" id="PTHR43498">
    <property type="entry name" value="FERREDOXIN:COB-COM HETERODISULFIDE REDUCTASE SUBUNIT A"/>
    <property type="match status" value="1"/>
</dbReference>
<keyword evidence="3" id="KW-0560">Oxidoreductase</keyword>
<keyword evidence="4" id="KW-0408">Iron</keyword>
<dbReference type="GO" id="GO:0016491">
    <property type="term" value="F:oxidoreductase activity"/>
    <property type="evidence" value="ECO:0007669"/>
    <property type="project" value="UniProtKB-KW"/>
</dbReference>
<proteinExistence type="predicted"/>
<protein>
    <recommendedName>
        <fullName evidence="8">FAD-dependent oxidoreductase</fullName>
    </recommendedName>
</protein>
<dbReference type="AlphaFoldDB" id="A0A841MUT8"/>
<dbReference type="Gene3D" id="3.50.50.60">
    <property type="entry name" value="FAD/NAD(P)-binding domain"/>
    <property type="match status" value="1"/>
</dbReference>
<evidence type="ECO:0000313" key="7">
    <source>
        <dbReference type="Proteomes" id="UP000588604"/>
    </source>
</evidence>
<dbReference type="RefSeq" id="WP_184496606.1">
    <property type="nucleotide sequence ID" value="NZ_JACIJO010000003.1"/>
</dbReference>
<organism evidence="6 7">
    <name type="scientific">Algoriphagus iocasae</name>
    <dbReference type="NCBI Taxonomy" id="1836499"/>
    <lineage>
        <taxon>Bacteria</taxon>
        <taxon>Pseudomonadati</taxon>
        <taxon>Bacteroidota</taxon>
        <taxon>Cytophagia</taxon>
        <taxon>Cytophagales</taxon>
        <taxon>Cyclobacteriaceae</taxon>
        <taxon>Algoriphagus</taxon>
    </lineage>
</organism>
<keyword evidence="2" id="KW-0479">Metal-binding</keyword>
<reference evidence="6 7" key="1">
    <citation type="submission" date="2020-08" db="EMBL/GenBank/DDBJ databases">
        <title>Genomic Encyclopedia of Type Strains, Phase IV (KMG-IV): sequencing the most valuable type-strain genomes for metagenomic binning, comparative biology and taxonomic classification.</title>
        <authorList>
            <person name="Goeker M."/>
        </authorList>
    </citation>
    <scope>NUCLEOTIDE SEQUENCE [LARGE SCALE GENOMIC DNA]</scope>
    <source>
        <strain evidence="6 7">DSM 102044</strain>
    </source>
</reference>
<keyword evidence="1" id="KW-0004">4Fe-4S</keyword>
<evidence type="ECO:0000256" key="5">
    <source>
        <dbReference type="ARBA" id="ARBA00023014"/>
    </source>
</evidence>
<dbReference type="Pfam" id="PF12831">
    <property type="entry name" value="FAD_oxidored"/>
    <property type="match status" value="1"/>
</dbReference>
<evidence type="ECO:0000256" key="1">
    <source>
        <dbReference type="ARBA" id="ARBA00022485"/>
    </source>
</evidence>
<dbReference type="Proteomes" id="UP000588604">
    <property type="component" value="Unassembled WGS sequence"/>
</dbReference>
<dbReference type="GO" id="GO:0051539">
    <property type="term" value="F:4 iron, 4 sulfur cluster binding"/>
    <property type="evidence" value="ECO:0007669"/>
    <property type="project" value="UniProtKB-KW"/>
</dbReference>
<keyword evidence="5" id="KW-0411">Iron-sulfur</keyword>
<dbReference type="GO" id="GO:0046872">
    <property type="term" value="F:metal ion binding"/>
    <property type="evidence" value="ECO:0007669"/>
    <property type="project" value="UniProtKB-KW"/>
</dbReference>